<reference evidence="3 4" key="2">
    <citation type="journal article" date="2013" name="PLoS ONE">
        <title>INDIGO - INtegrated Data Warehouse of MIcrobial GenOmes with Examples from the Red Sea Extremophiles.</title>
        <authorList>
            <person name="Alam I."/>
            <person name="Antunes A."/>
            <person name="Kamau A.A."/>
            <person name="Ba Alawi W."/>
            <person name="Kalkatawi M."/>
            <person name="Stingl U."/>
            <person name="Bajic V.B."/>
        </authorList>
    </citation>
    <scope>NUCLEOTIDE SEQUENCE [LARGE SCALE GENOMIC DNA]</scope>
    <source>
        <strain evidence="3 4">SARL4B</strain>
    </source>
</reference>
<protein>
    <submittedName>
        <fullName evidence="2">Conserved hypothetical membrane protein (DUF1772)</fullName>
    </submittedName>
</protein>
<sequence>MDRTRLVPAVGILACLAFLAALSFPFSAGSVSTYYTSGALNPLFGGLFALVTIIVLAAGREERTDPARSAGVALALGLLIAVIVVVWLMTARTDVLSITWLHRYALAGTAVSIPIVAAWYAYALDIF</sequence>
<evidence type="ECO:0000256" key="1">
    <source>
        <dbReference type="SAM" id="Phobius"/>
    </source>
</evidence>
<keyword evidence="1" id="KW-1133">Transmembrane helix</keyword>
<dbReference type="Proteomes" id="UP000015381">
    <property type="component" value="Chromosome I"/>
</dbReference>
<feature type="transmembrane region" description="Helical" evidence="1">
    <location>
        <begin position="101"/>
        <end position="122"/>
    </location>
</feature>
<dbReference type="OrthoDB" id="214866at2157"/>
<dbReference type="GeneID" id="23798614"/>
<dbReference type="InterPro" id="IPR055970">
    <property type="entry name" value="DUF7548"/>
</dbReference>
<dbReference type="RefSeq" id="WP_008525232.1">
    <property type="nucleotide sequence ID" value="NC_021921.1"/>
</dbReference>
<reference evidence="2 5" key="3">
    <citation type="journal article" date="2014" name="Environ. Microbiol.">
        <title>Halorhabdus tiamatea: proteogenomics and glycosidase activity measurements identify the first cultivated euryarchaeon from a deep-sea anoxic brine lake as potential polysaccharide degrader.</title>
        <authorList>
            <person name="Werner J."/>
            <person name="Ferrer M."/>
            <person name="Michel G."/>
            <person name="Mann A.J."/>
            <person name="Huang S."/>
            <person name="Juarez S."/>
            <person name="Ciordia S."/>
            <person name="Albar J.P."/>
            <person name="Alcaide M."/>
            <person name="La Cono V."/>
            <person name="Yakimov M.M."/>
            <person name="Antunes A."/>
            <person name="Taborda M."/>
            <person name="Da Costa M.S."/>
            <person name="Amann R.I."/>
            <person name="Gloeckner F.O."/>
            <person name="Golyshina O.V."/>
            <person name="Golyshin P.N."/>
            <person name="Teeling H."/>
        </authorList>
    </citation>
    <scope>NUCLEOTIDE SEQUENCE [LARGE SCALE GENOMIC DNA]</scope>
    <source>
        <strain evidence="5">SARL4B</strain>
        <strain evidence="2">Type strain: SARL4B</strain>
    </source>
</reference>
<feature type="transmembrane region" description="Helical" evidence="1">
    <location>
        <begin position="70"/>
        <end position="89"/>
    </location>
</feature>
<reference evidence="3 4" key="1">
    <citation type="journal article" date="2011" name="J. Bacteriol.">
        <title>Genome sequence of Halorhabdus tiamatea, the first archaeon isolated from a deep-sea anoxic brine lake.</title>
        <authorList>
            <person name="Antunes A."/>
            <person name="Alam I."/>
            <person name="Bajic V.B."/>
            <person name="Stingl U."/>
        </authorList>
    </citation>
    <scope>NUCLEOTIDE SEQUENCE [LARGE SCALE GENOMIC DNA]</scope>
    <source>
        <strain evidence="3 4">SARL4B</strain>
    </source>
</reference>
<dbReference type="AlphaFoldDB" id="F7PI54"/>
<feature type="transmembrane region" description="Helical" evidence="1">
    <location>
        <begin position="39"/>
        <end position="58"/>
    </location>
</feature>
<proteinExistence type="predicted"/>
<evidence type="ECO:0000313" key="5">
    <source>
        <dbReference type="Proteomes" id="UP000015381"/>
    </source>
</evidence>
<dbReference type="HOGENOM" id="CLU_154324_0_0_2"/>
<dbReference type="Proteomes" id="UP000003861">
    <property type="component" value="Unassembled WGS sequence"/>
</dbReference>
<keyword evidence="1" id="KW-0812">Transmembrane</keyword>
<gene>
    <name evidence="3" type="ORF">HLRTI_001360</name>
    <name evidence="2" type="ORF">HTIA_0049</name>
</gene>
<keyword evidence="5" id="KW-1185">Reference proteome</keyword>
<accession>F7PI54</accession>
<evidence type="ECO:0000313" key="3">
    <source>
        <dbReference type="EMBL" id="ERJ06649.1"/>
    </source>
</evidence>
<dbReference type="EMBL" id="HF571520">
    <property type="protein sequence ID" value="CCQ32201.1"/>
    <property type="molecule type" value="Genomic_DNA"/>
</dbReference>
<dbReference type="eggNOG" id="arCOG06265">
    <property type="taxonomic scope" value="Archaea"/>
</dbReference>
<evidence type="ECO:0000313" key="4">
    <source>
        <dbReference type="Proteomes" id="UP000003861"/>
    </source>
</evidence>
<organism evidence="3 4">
    <name type="scientific">Halorhabdus tiamatea SARL4B</name>
    <dbReference type="NCBI Taxonomy" id="1033806"/>
    <lineage>
        <taxon>Archaea</taxon>
        <taxon>Methanobacteriati</taxon>
        <taxon>Methanobacteriota</taxon>
        <taxon>Stenosarchaea group</taxon>
        <taxon>Halobacteria</taxon>
        <taxon>Halobacteriales</taxon>
        <taxon>Haloarculaceae</taxon>
        <taxon>Halorhabdus</taxon>
    </lineage>
</organism>
<dbReference type="KEGG" id="hti:HTIA_0049"/>
<dbReference type="Pfam" id="PF24416">
    <property type="entry name" value="DUF7548"/>
    <property type="match status" value="1"/>
</dbReference>
<evidence type="ECO:0000313" key="2">
    <source>
        <dbReference type="EMBL" id="CCQ32201.1"/>
    </source>
</evidence>
<name>F7PI54_9EURY</name>
<keyword evidence="1" id="KW-0472">Membrane</keyword>
<dbReference type="EMBL" id="AFNT02000012">
    <property type="protein sequence ID" value="ERJ06649.1"/>
    <property type="molecule type" value="Genomic_DNA"/>
</dbReference>